<organism evidence="2 3">
    <name type="scientific">Pristionchus fissidentatus</name>
    <dbReference type="NCBI Taxonomy" id="1538716"/>
    <lineage>
        <taxon>Eukaryota</taxon>
        <taxon>Metazoa</taxon>
        <taxon>Ecdysozoa</taxon>
        <taxon>Nematoda</taxon>
        <taxon>Chromadorea</taxon>
        <taxon>Rhabditida</taxon>
        <taxon>Rhabditina</taxon>
        <taxon>Diplogasteromorpha</taxon>
        <taxon>Diplogasteroidea</taxon>
        <taxon>Neodiplogasteridae</taxon>
        <taxon>Pristionchus</taxon>
    </lineage>
</organism>
<dbReference type="Proteomes" id="UP001432322">
    <property type="component" value="Unassembled WGS sequence"/>
</dbReference>
<accession>A0AAV5WPR1</accession>
<keyword evidence="1" id="KW-1133">Transmembrane helix</keyword>
<reference evidence="2" key="1">
    <citation type="submission" date="2023-10" db="EMBL/GenBank/DDBJ databases">
        <title>Genome assembly of Pristionchus species.</title>
        <authorList>
            <person name="Yoshida K."/>
            <person name="Sommer R.J."/>
        </authorList>
    </citation>
    <scope>NUCLEOTIDE SEQUENCE</scope>
    <source>
        <strain evidence="2">RS5133</strain>
    </source>
</reference>
<proteinExistence type="predicted"/>
<evidence type="ECO:0008006" key="4">
    <source>
        <dbReference type="Google" id="ProtNLM"/>
    </source>
</evidence>
<dbReference type="AlphaFoldDB" id="A0AAV5WPR1"/>
<feature type="non-terminal residue" evidence="2">
    <location>
        <position position="238"/>
    </location>
</feature>
<evidence type="ECO:0000256" key="1">
    <source>
        <dbReference type="SAM" id="Phobius"/>
    </source>
</evidence>
<protein>
    <recommendedName>
        <fullName evidence="4">Ribosomal protein</fullName>
    </recommendedName>
</protein>
<sequence length="238" mass="26421">TRNTDYTLHYYKVVSGYSSFWLRFLLLFAALLLRLTAISLIDLLLILASGLERRGASVGQIVARGLARNRSSSDRLHGRRCDVGRRAGRGSDALALLRLVRLASLARLTLEVGTRRVRDSLHLASNHFLRQSLVRVVAPRVVLDNHLDFRIDGLLELHAIAGEHELGHLGRRETREGLLAVVVDLPRHVTKGVDVGLEGERLHAHSLGSQPSDGHASLRVHLVRRALTRHAKIGDLDL</sequence>
<evidence type="ECO:0000313" key="3">
    <source>
        <dbReference type="Proteomes" id="UP001432322"/>
    </source>
</evidence>
<keyword evidence="3" id="KW-1185">Reference proteome</keyword>
<comment type="caution">
    <text evidence="2">The sequence shown here is derived from an EMBL/GenBank/DDBJ whole genome shotgun (WGS) entry which is preliminary data.</text>
</comment>
<feature type="transmembrane region" description="Helical" evidence="1">
    <location>
        <begin position="20"/>
        <end position="47"/>
    </location>
</feature>
<dbReference type="EMBL" id="BTSY01000006">
    <property type="protein sequence ID" value="GMT31749.1"/>
    <property type="molecule type" value="Genomic_DNA"/>
</dbReference>
<keyword evidence="1" id="KW-0472">Membrane</keyword>
<gene>
    <name evidence="2" type="ORF">PFISCL1PPCAC_23046</name>
</gene>
<keyword evidence="1" id="KW-0812">Transmembrane</keyword>
<evidence type="ECO:0000313" key="2">
    <source>
        <dbReference type="EMBL" id="GMT31749.1"/>
    </source>
</evidence>
<name>A0AAV5WPR1_9BILA</name>
<feature type="non-terminal residue" evidence="2">
    <location>
        <position position="1"/>
    </location>
</feature>